<evidence type="ECO:0000256" key="1">
    <source>
        <dbReference type="ARBA" id="ARBA00007118"/>
    </source>
</evidence>
<keyword evidence="4" id="KW-0408">Iron</keyword>
<dbReference type="GO" id="GO:0051536">
    <property type="term" value="F:iron-sulfur cluster binding"/>
    <property type="evidence" value="ECO:0007669"/>
    <property type="project" value="UniProtKB-KW"/>
</dbReference>
<dbReference type="InterPro" id="IPR029479">
    <property type="entry name" value="Nitroreductase"/>
</dbReference>
<keyword evidence="2" id="KW-0479">Metal-binding</keyword>
<sequence>METSPPLFTIDENLCRRDGLCAAACPASLVRQDGPDELPYPLPGKAEHCIRCGHCVAICPAGALRHSLLPFDDFPLVDRKNALAPEALAAHLKTRRSIRNFKPCTVTRETFAAILDTVRHAPTGHNRQEVQWTILDGRQAVNAFLMQVNEWMRAEVKAKTDFARNMKLAGAVRAVDKGKDVVTRGAPHAVFAHVPDDGVTPVTDAIIATTWFEIVAHAHGVGSCFAGYLMFALSHRPELMRHLGIPEGRVVPAALLVGNSKYRYRRTVPRDEPQVAFLPGIVEGE</sequence>
<reference evidence="7 8" key="1">
    <citation type="submission" date="2020-02" db="EMBL/GenBank/DDBJ databases">
        <title>Comparative genomics of sulfur disproportionating microorganisms.</title>
        <authorList>
            <person name="Ward L.M."/>
            <person name="Bertran E."/>
            <person name="Johnston D.T."/>
        </authorList>
    </citation>
    <scope>NUCLEOTIDE SEQUENCE [LARGE SCALE GENOMIC DNA]</scope>
    <source>
        <strain evidence="7 8">DSM 3696</strain>
    </source>
</reference>
<comment type="similarity">
    <text evidence="1">Belongs to the nitroreductase family.</text>
</comment>
<dbReference type="RefSeq" id="WP_163300366.1">
    <property type="nucleotide sequence ID" value="NZ_JAAGRQ010000003.1"/>
</dbReference>
<evidence type="ECO:0000256" key="3">
    <source>
        <dbReference type="ARBA" id="ARBA00023002"/>
    </source>
</evidence>
<dbReference type="PANTHER" id="PTHR43673:SF10">
    <property type="entry name" value="NADH DEHYDROGENASE_NAD(P)H NITROREDUCTASE XCC3605-RELATED"/>
    <property type="match status" value="1"/>
</dbReference>
<dbReference type="Proteomes" id="UP000469724">
    <property type="component" value="Unassembled WGS sequence"/>
</dbReference>
<dbReference type="PROSITE" id="PS00198">
    <property type="entry name" value="4FE4S_FER_1"/>
    <property type="match status" value="1"/>
</dbReference>
<evidence type="ECO:0000256" key="5">
    <source>
        <dbReference type="ARBA" id="ARBA00023014"/>
    </source>
</evidence>
<keyword evidence="3" id="KW-0560">Oxidoreductase</keyword>
<feature type="domain" description="4Fe-4S ferredoxin-type" evidence="6">
    <location>
        <begin position="6"/>
        <end position="35"/>
    </location>
</feature>
<name>A0A7K3NGJ9_9BACT</name>
<dbReference type="PANTHER" id="PTHR43673">
    <property type="entry name" value="NAD(P)H NITROREDUCTASE YDGI-RELATED"/>
    <property type="match status" value="1"/>
</dbReference>
<proteinExistence type="inferred from homology"/>
<organism evidence="7 8">
    <name type="scientific">Desulfolutivibrio sulfodismutans</name>
    <dbReference type="NCBI Taxonomy" id="63561"/>
    <lineage>
        <taxon>Bacteria</taxon>
        <taxon>Pseudomonadati</taxon>
        <taxon>Thermodesulfobacteriota</taxon>
        <taxon>Desulfovibrionia</taxon>
        <taxon>Desulfovibrionales</taxon>
        <taxon>Desulfovibrionaceae</taxon>
        <taxon>Desulfolutivibrio</taxon>
    </lineage>
</organism>
<dbReference type="Gene3D" id="3.40.109.10">
    <property type="entry name" value="NADH Oxidase"/>
    <property type="match status" value="1"/>
</dbReference>
<dbReference type="InterPro" id="IPR017900">
    <property type="entry name" value="4Fe4S_Fe_S_CS"/>
</dbReference>
<dbReference type="SUPFAM" id="SSF54862">
    <property type="entry name" value="4Fe-4S ferredoxins"/>
    <property type="match status" value="1"/>
</dbReference>
<evidence type="ECO:0000256" key="4">
    <source>
        <dbReference type="ARBA" id="ARBA00023004"/>
    </source>
</evidence>
<dbReference type="Pfam" id="PF00881">
    <property type="entry name" value="Nitroreductase"/>
    <property type="match status" value="1"/>
</dbReference>
<dbReference type="GO" id="GO:0046872">
    <property type="term" value="F:metal ion binding"/>
    <property type="evidence" value="ECO:0007669"/>
    <property type="project" value="UniProtKB-KW"/>
</dbReference>
<dbReference type="EMBL" id="JAAGRQ010000003">
    <property type="protein sequence ID" value="NDY55308.1"/>
    <property type="molecule type" value="Genomic_DNA"/>
</dbReference>
<feature type="domain" description="4Fe-4S ferredoxin-type" evidence="6">
    <location>
        <begin position="39"/>
        <end position="69"/>
    </location>
</feature>
<dbReference type="InterPro" id="IPR000415">
    <property type="entry name" value="Nitroreductase-like"/>
</dbReference>
<dbReference type="GO" id="GO:0016491">
    <property type="term" value="F:oxidoreductase activity"/>
    <property type="evidence" value="ECO:0007669"/>
    <property type="project" value="UniProtKB-KW"/>
</dbReference>
<gene>
    <name evidence="7" type="ORF">G3N56_00930</name>
</gene>
<keyword evidence="5" id="KW-0411">Iron-sulfur</keyword>
<accession>A0A7K3NGJ9</accession>
<comment type="caution">
    <text evidence="7">The sequence shown here is derived from an EMBL/GenBank/DDBJ whole genome shotgun (WGS) entry which is preliminary data.</text>
</comment>
<protein>
    <submittedName>
        <fullName evidence="7">4Fe-4S dicluster domain-containing protein</fullName>
    </submittedName>
</protein>
<evidence type="ECO:0000313" key="8">
    <source>
        <dbReference type="Proteomes" id="UP000469724"/>
    </source>
</evidence>
<keyword evidence="8" id="KW-1185">Reference proteome</keyword>
<evidence type="ECO:0000259" key="6">
    <source>
        <dbReference type="PROSITE" id="PS51379"/>
    </source>
</evidence>
<evidence type="ECO:0000313" key="7">
    <source>
        <dbReference type="EMBL" id="NDY55308.1"/>
    </source>
</evidence>
<dbReference type="SUPFAM" id="SSF55469">
    <property type="entry name" value="FMN-dependent nitroreductase-like"/>
    <property type="match status" value="1"/>
</dbReference>
<dbReference type="CDD" id="cd02143">
    <property type="entry name" value="nitroreductase_FeS-like"/>
    <property type="match status" value="1"/>
</dbReference>
<dbReference type="InterPro" id="IPR017896">
    <property type="entry name" value="4Fe4S_Fe-S-bd"/>
</dbReference>
<dbReference type="PROSITE" id="PS51379">
    <property type="entry name" value="4FE4S_FER_2"/>
    <property type="match status" value="2"/>
</dbReference>
<dbReference type="Gene3D" id="3.30.70.20">
    <property type="match status" value="1"/>
</dbReference>
<dbReference type="AlphaFoldDB" id="A0A7K3NGJ9"/>
<evidence type="ECO:0000256" key="2">
    <source>
        <dbReference type="ARBA" id="ARBA00022723"/>
    </source>
</evidence>
<dbReference type="Pfam" id="PF13237">
    <property type="entry name" value="Fer4_10"/>
    <property type="match status" value="1"/>
</dbReference>